<protein>
    <submittedName>
        <fullName evidence="2">Uncharacterized protein</fullName>
    </submittedName>
</protein>
<reference evidence="2" key="1">
    <citation type="submission" date="2020-05" db="EMBL/GenBank/DDBJ databases">
        <authorList>
            <person name="Zhu T."/>
            <person name="Keshari N."/>
            <person name="Lu X."/>
        </authorList>
    </citation>
    <scope>NUCLEOTIDE SEQUENCE</scope>
    <source>
        <strain evidence="2">NK1-12</strain>
    </source>
</reference>
<dbReference type="EMBL" id="CP053586">
    <property type="protein sequence ID" value="WNZ24573.1"/>
    <property type="molecule type" value="Genomic_DNA"/>
</dbReference>
<dbReference type="RefSeq" id="WP_316430436.1">
    <property type="nucleotide sequence ID" value="NZ_CP053586.1"/>
</dbReference>
<evidence type="ECO:0000256" key="1">
    <source>
        <dbReference type="SAM" id="Phobius"/>
    </source>
</evidence>
<accession>A0AA97AR08</accession>
<keyword evidence="1" id="KW-1133">Transmembrane helix</keyword>
<evidence type="ECO:0000313" key="2">
    <source>
        <dbReference type="EMBL" id="WNZ24573.1"/>
    </source>
</evidence>
<keyword evidence="1" id="KW-0812">Transmembrane</keyword>
<gene>
    <name evidence="2" type="ORF">HJG54_18085</name>
</gene>
<organism evidence="2">
    <name type="scientific">Leptolyngbya sp. NK1-12</name>
    <dbReference type="NCBI Taxonomy" id="2547451"/>
    <lineage>
        <taxon>Bacteria</taxon>
        <taxon>Bacillati</taxon>
        <taxon>Cyanobacteriota</taxon>
        <taxon>Cyanophyceae</taxon>
        <taxon>Leptolyngbyales</taxon>
        <taxon>Leptolyngbyaceae</taxon>
        <taxon>Leptolyngbya group</taxon>
        <taxon>Leptolyngbya</taxon>
    </lineage>
</organism>
<sequence>MSDEKSSIEFGPGIATTFLYYFTSTAVVLTFVTSRALSIGIDTGLPQRVGALGGLLAGLLGTYFNRTISFAVPVQSPKKFLNELESTLSQLGYELVAEEENVRIYQRSFLSKWFSGRIFVQLEDQQATIASRAITIRNLKKVLG</sequence>
<proteinExistence type="predicted"/>
<dbReference type="AlphaFoldDB" id="A0AA97AR08"/>
<name>A0AA97AR08_9CYAN</name>
<keyword evidence="1" id="KW-0472">Membrane</keyword>
<feature type="transmembrane region" description="Helical" evidence="1">
    <location>
        <begin position="18"/>
        <end position="37"/>
    </location>
</feature>